<name>A0AAV1ZDA8_9ARAC</name>
<dbReference type="Proteomes" id="UP001497382">
    <property type="component" value="Unassembled WGS sequence"/>
</dbReference>
<dbReference type="EMBL" id="CAXIEN010000037">
    <property type="protein sequence ID" value="CAL1269006.1"/>
    <property type="molecule type" value="Genomic_DNA"/>
</dbReference>
<reference evidence="1 2" key="1">
    <citation type="submission" date="2024-04" db="EMBL/GenBank/DDBJ databases">
        <authorList>
            <person name="Rising A."/>
            <person name="Reimegard J."/>
            <person name="Sonavane S."/>
            <person name="Akerstrom W."/>
            <person name="Nylinder S."/>
            <person name="Hedman E."/>
            <person name="Kallberg Y."/>
        </authorList>
    </citation>
    <scope>NUCLEOTIDE SEQUENCE [LARGE SCALE GENOMIC DNA]</scope>
</reference>
<protein>
    <submittedName>
        <fullName evidence="1">Uncharacterized protein</fullName>
    </submittedName>
</protein>
<accession>A0AAV1ZDA8</accession>
<evidence type="ECO:0000313" key="2">
    <source>
        <dbReference type="Proteomes" id="UP001497382"/>
    </source>
</evidence>
<keyword evidence="2" id="KW-1185">Reference proteome</keyword>
<sequence>MMVNKEVKIYLQYVQLLAPSCVLRGLLGWHLLQ</sequence>
<comment type="caution">
    <text evidence="1">The sequence shown here is derived from an EMBL/GenBank/DDBJ whole genome shotgun (WGS) entry which is preliminary data.</text>
</comment>
<organism evidence="1 2">
    <name type="scientific">Larinioides sclopetarius</name>
    <dbReference type="NCBI Taxonomy" id="280406"/>
    <lineage>
        <taxon>Eukaryota</taxon>
        <taxon>Metazoa</taxon>
        <taxon>Ecdysozoa</taxon>
        <taxon>Arthropoda</taxon>
        <taxon>Chelicerata</taxon>
        <taxon>Arachnida</taxon>
        <taxon>Araneae</taxon>
        <taxon>Araneomorphae</taxon>
        <taxon>Entelegynae</taxon>
        <taxon>Araneoidea</taxon>
        <taxon>Araneidae</taxon>
        <taxon>Larinioides</taxon>
    </lineage>
</organism>
<evidence type="ECO:0000313" key="1">
    <source>
        <dbReference type="EMBL" id="CAL1269006.1"/>
    </source>
</evidence>
<gene>
    <name evidence="1" type="ORF">LARSCL_LOCUS4514</name>
</gene>
<proteinExistence type="predicted"/>
<feature type="non-terminal residue" evidence="1">
    <location>
        <position position="33"/>
    </location>
</feature>
<dbReference type="AlphaFoldDB" id="A0AAV1ZDA8"/>